<dbReference type="GO" id="GO:0004930">
    <property type="term" value="F:G protein-coupled receptor activity"/>
    <property type="evidence" value="ECO:0007669"/>
    <property type="project" value="UniProtKB-KW"/>
</dbReference>
<evidence type="ECO:0000256" key="8">
    <source>
        <dbReference type="ARBA" id="ARBA00023180"/>
    </source>
</evidence>
<keyword evidence="4 11" id="KW-1133">Transmembrane helix</keyword>
<feature type="transmembrane region" description="Helical" evidence="11">
    <location>
        <begin position="45"/>
        <end position="66"/>
    </location>
</feature>
<dbReference type="Pfam" id="PF00001">
    <property type="entry name" value="7tm_1"/>
    <property type="match status" value="1"/>
</dbReference>
<feature type="transmembrane region" description="Helical" evidence="11">
    <location>
        <begin position="159"/>
        <end position="183"/>
    </location>
</feature>
<reference evidence="14" key="1">
    <citation type="submission" date="2025-08" db="UniProtKB">
        <authorList>
            <consortium name="RefSeq"/>
        </authorList>
    </citation>
    <scope>IDENTIFICATION</scope>
    <source>
        <tissue evidence="14">Sperm</tissue>
    </source>
</reference>
<dbReference type="GO" id="GO:0035025">
    <property type="term" value="P:positive regulation of Rho protein signal transduction"/>
    <property type="evidence" value="ECO:0007669"/>
    <property type="project" value="TreeGrafter"/>
</dbReference>
<organism evidence="13 14">
    <name type="scientific">Petromyzon marinus</name>
    <name type="common">Sea lamprey</name>
    <dbReference type="NCBI Taxonomy" id="7757"/>
    <lineage>
        <taxon>Eukaryota</taxon>
        <taxon>Metazoa</taxon>
        <taxon>Chordata</taxon>
        <taxon>Craniata</taxon>
        <taxon>Vertebrata</taxon>
        <taxon>Cyclostomata</taxon>
        <taxon>Hyperoartia</taxon>
        <taxon>Petromyzontiformes</taxon>
        <taxon>Petromyzontidae</taxon>
        <taxon>Petromyzon</taxon>
    </lineage>
</organism>
<evidence type="ECO:0000256" key="1">
    <source>
        <dbReference type="ARBA" id="ARBA00004651"/>
    </source>
</evidence>
<dbReference type="GO" id="GO:0005886">
    <property type="term" value="C:plasma membrane"/>
    <property type="evidence" value="ECO:0007669"/>
    <property type="project" value="UniProtKB-SubCell"/>
</dbReference>
<name>A0AAJ7TL41_PETMA</name>
<comment type="similarity">
    <text evidence="10">Belongs to the G-protein coupled receptor 1 family.</text>
</comment>
<sequence>MASEAVLKYNNASTNASNDHECITLTDNSTLQWLQGDSSQIWQPIIYIIVIIVSLPVNAAALWFLVNPTVNVKRTPSTVFTKNLAAADLLYLLFLPLAIAYNFNGNDWRFGTILCHVVVSLTYLNAHCSIFLLTCISVDRYLALVHPVKSLTWRTPRYAAVLSAVMWILMILSIVPAVSVQLVTCVKGPNFGPVTTCLDVFTKEDGRFLAKYSLGFFFLAFLVPFAVTAFCYVAIVLSLRRRTREGAHLRVEKRKSIFLCATVLTAFCLCFVPANATLFTHVLRILLKGNTSLYKVYKICLALASLNTCLDSFVYYTISKPFRLKIRSLLCCCVTAQVK</sequence>
<dbReference type="GO" id="GO:0007200">
    <property type="term" value="P:phospholipase C-activating G protein-coupled receptor signaling pathway"/>
    <property type="evidence" value="ECO:0007669"/>
    <property type="project" value="TreeGrafter"/>
</dbReference>
<dbReference type="SUPFAM" id="SSF81321">
    <property type="entry name" value="Family A G protein-coupled receptor-like"/>
    <property type="match status" value="1"/>
</dbReference>
<keyword evidence="13" id="KW-1185">Reference proteome</keyword>
<dbReference type="Gene3D" id="1.20.1070.10">
    <property type="entry name" value="Rhodopsin 7-helix transmembrane proteins"/>
    <property type="match status" value="1"/>
</dbReference>
<keyword evidence="7 10" id="KW-0675">Receptor</keyword>
<keyword evidence="8" id="KW-0325">Glycoprotein</keyword>
<dbReference type="GeneID" id="116947364"/>
<feature type="domain" description="G-protein coupled receptors family 1 profile" evidence="12">
    <location>
        <begin position="57"/>
        <end position="315"/>
    </location>
</feature>
<dbReference type="KEGG" id="pmrn:116947364"/>
<evidence type="ECO:0000256" key="4">
    <source>
        <dbReference type="ARBA" id="ARBA00022989"/>
    </source>
</evidence>
<dbReference type="PANTHER" id="PTHR24232:SF53">
    <property type="entry name" value="G-PROTEIN COUPLED RECEPTORS FAMILY 1 PROFILE DOMAIN-CONTAINING PROTEIN"/>
    <property type="match status" value="1"/>
</dbReference>
<evidence type="ECO:0000256" key="5">
    <source>
        <dbReference type="ARBA" id="ARBA00023040"/>
    </source>
</evidence>
<dbReference type="PRINTS" id="PR01157">
    <property type="entry name" value="P2YPURNOCPTR"/>
</dbReference>
<evidence type="ECO:0000313" key="13">
    <source>
        <dbReference type="Proteomes" id="UP001318040"/>
    </source>
</evidence>
<feature type="transmembrane region" description="Helical" evidence="11">
    <location>
        <begin position="86"/>
        <end position="104"/>
    </location>
</feature>
<evidence type="ECO:0000313" key="14">
    <source>
        <dbReference type="RefSeq" id="XP_032818895.1"/>
    </source>
</evidence>
<dbReference type="PROSITE" id="PS50262">
    <property type="entry name" value="G_PROTEIN_RECEP_F1_2"/>
    <property type="match status" value="1"/>
</dbReference>
<dbReference type="PRINTS" id="PR00237">
    <property type="entry name" value="GPCRRHODOPSN"/>
</dbReference>
<evidence type="ECO:0000256" key="9">
    <source>
        <dbReference type="ARBA" id="ARBA00023224"/>
    </source>
</evidence>
<dbReference type="InterPro" id="IPR017452">
    <property type="entry name" value="GPCR_Rhodpsn_7TM"/>
</dbReference>
<dbReference type="AlphaFoldDB" id="A0AAJ7TL41"/>
<evidence type="ECO:0000256" key="11">
    <source>
        <dbReference type="SAM" id="Phobius"/>
    </source>
</evidence>
<evidence type="ECO:0000256" key="7">
    <source>
        <dbReference type="ARBA" id="ARBA00023170"/>
    </source>
</evidence>
<accession>A0AAJ7TL41</accession>
<dbReference type="FunFam" id="1.20.1070.10:FF:000040">
    <property type="entry name" value="Coagulation factor 2 (thrombin) receptor"/>
    <property type="match status" value="1"/>
</dbReference>
<protein>
    <submittedName>
        <fullName evidence="14">P2Y purinoceptor 8-like</fullName>
    </submittedName>
</protein>
<proteinExistence type="inferred from homology"/>
<dbReference type="InterPro" id="IPR000276">
    <property type="entry name" value="GPCR_Rhodpsn"/>
</dbReference>
<keyword evidence="3 10" id="KW-0812">Transmembrane</keyword>
<keyword evidence="6 11" id="KW-0472">Membrane</keyword>
<keyword evidence="2" id="KW-1003">Cell membrane</keyword>
<feature type="transmembrane region" description="Helical" evidence="11">
    <location>
        <begin position="296"/>
        <end position="318"/>
    </location>
</feature>
<keyword evidence="9 10" id="KW-0807">Transducer</keyword>
<dbReference type="CDD" id="cd14982">
    <property type="entry name" value="7tmA_purinoceptor-like"/>
    <property type="match status" value="1"/>
</dbReference>
<comment type="subcellular location">
    <subcellularLocation>
        <location evidence="1">Cell membrane</location>
        <topology evidence="1">Multi-pass membrane protein</topology>
    </subcellularLocation>
</comment>
<evidence type="ECO:0000259" key="12">
    <source>
        <dbReference type="PROSITE" id="PS50262"/>
    </source>
</evidence>
<evidence type="ECO:0000256" key="10">
    <source>
        <dbReference type="RuleBase" id="RU000688"/>
    </source>
</evidence>
<evidence type="ECO:0000256" key="3">
    <source>
        <dbReference type="ARBA" id="ARBA00022692"/>
    </source>
</evidence>
<evidence type="ECO:0000256" key="2">
    <source>
        <dbReference type="ARBA" id="ARBA00022475"/>
    </source>
</evidence>
<feature type="transmembrane region" description="Helical" evidence="11">
    <location>
        <begin position="214"/>
        <end position="237"/>
    </location>
</feature>
<feature type="transmembrane region" description="Helical" evidence="11">
    <location>
        <begin position="110"/>
        <end position="138"/>
    </location>
</feature>
<keyword evidence="5 10" id="KW-0297">G-protein coupled receptor</keyword>
<dbReference type="PROSITE" id="PS00237">
    <property type="entry name" value="G_PROTEIN_RECEP_F1_1"/>
    <property type="match status" value="1"/>
</dbReference>
<dbReference type="PANTHER" id="PTHR24232">
    <property type="entry name" value="G-PROTEIN COUPLED RECEPTOR"/>
    <property type="match status" value="1"/>
</dbReference>
<gene>
    <name evidence="14" type="primary">LOC116947364</name>
</gene>
<dbReference type="Proteomes" id="UP001318040">
    <property type="component" value="Chromosome 29"/>
</dbReference>
<feature type="transmembrane region" description="Helical" evidence="11">
    <location>
        <begin position="257"/>
        <end position="276"/>
    </location>
</feature>
<dbReference type="RefSeq" id="XP_032818895.1">
    <property type="nucleotide sequence ID" value="XM_032963004.1"/>
</dbReference>
<evidence type="ECO:0000256" key="6">
    <source>
        <dbReference type="ARBA" id="ARBA00023136"/>
    </source>
</evidence>